<gene>
    <name evidence="1" type="ORF">DM02DRAFT_599716</name>
</gene>
<sequence>MAPQNPQDNDRALLSSAIETATPSRLRKAFQEICDKSPEAFNLACSALLTKPGTAAAAEGSNAASAGDKRKRFEICIQCEKEYNVETNDEKSCVWHSGELDVDDDDDFWADHDEDIHGIIDSDELREQYPEGYTWSCCGERGGTSEGCERGPHESEPGMIAKSSRTRLGYILNQDT</sequence>
<accession>A0A2V1DEX5</accession>
<keyword evidence="2" id="KW-1185">Reference proteome</keyword>
<dbReference type="STRING" id="97972.A0A2V1DEX5"/>
<name>A0A2V1DEX5_9PLEO</name>
<dbReference type="Proteomes" id="UP000244855">
    <property type="component" value="Unassembled WGS sequence"/>
</dbReference>
<proteinExistence type="predicted"/>
<protein>
    <submittedName>
        <fullName evidence="1">Uncharacterized protein</fullName>
    </submittedName>
</protein>
<evidence type="ECO:0000313" key="2">
    <source>
        <dbReference type="Proteomes" id="UP000244855"/>
    </source>
</evidence>
<dbReference type="AlphaFoldDB" id="A0A2V1DEX5"/>
<evidence type="ECO:0000313" key="1">
    <source>
        <dbReference type="EMBL" id="PVH96153.1"/>
    </source>
</evidence>
<dbReference type="EMBL" id="KZ805473">
    <property type="protein sequence ID" value="PVH96153.1"/>
    <property type="molecule type" value="Genomic_DNA"/>
</dbReference>
<dbReference type="PANTHER" id="PTHR38167">
    <property type="entry name" value="C2H2-TYPE DOMAIN-CONTAINING PROTEIN"/>
    <property type="match status" value="1"/>
</dbReference>
<dbReference type="OrthoDB" id="5422613at2759"/>
<dbReference type="PANTHER" id="PTHR38167:SF1">
    <property type="entry name" value="C2H2-TYPE DOMAIN-CONTAINING PROTEIN"/>
    <property type="match status" value="1"/>
</dbReference>
<reference evidence="1 2" key="1">
    <citation type="journal article" date="2018" name="Sci. Rep.">
        <title>Comparative genomics provides insights into the lifestyle and reveals functional heterogeneity of dark septate endophytic fungi.</title>
        <authorList>
            <person name="Knapp D.G."/>
            <person name="Nemeth J.B."/>
            <person name="Barry K."/>
            <person name="Hainaut M."/>
            <person name="Henrissat B."/>
            <person name="Johnson J."/>
            <person name="Kuo A."/>
            <person name="Lim J.H.P."/>
            <person name="Lipzen A."/>
            <person name="Nolan M."/>
            <person name="Ohm R.A."/>
            <person name="Tamas L."/>
            <person name="Grigoriev I.V."/>
            <person name="Spatafora J.W."/>
            <person name="Nagy L.G."/>
            <person name="Kovacs G.M."/>
        </authorList>
    </citation>
    <scope>NUCLEOTIDE SEQUENCE [LARGE SCALE GENOMIC DNA]</scope>
    <source>
        <strain evidence="1 2">DSE2036</strain>
    </source>
</reference>
<organism evidence="1 2">
    <name type="scientific">Periconia macrospinosa</name>
    <dbReference type="NCBI Taxonomy" id="97972"/>
    <lineage>
        <taxon>Eukaryota</taxon>
        <taxon>Fungi</taxon>
        <taxon>Dikarya</taxon>
        <taxon>Ascomycota</taxon>
        <taxon>Pezizomycotina</taxon>
        <taxon>Dothideomycetes</taxon>
        <taxon>Pleosporomycetidae</taxon>
        <taxon>Pleosporales</taxon>
        <taxon>Massarineae</taxon>
        <taxon>Periconiaceae</taxon>
        <taxon>Periconia</taxon>
    </lineage>
</organism>